<dbReference type="SUPFAM" id="SSF46785">
    <property type="entry name" value="Winged helix' DNA-binding domain"/>
    <property type="match status" value="1"/>
</dbReference>
<gene>
    <name evidence="2" type="ORF">JXQ802_LOCUS19609</name>
    <name evidence="3" type="ORF">JXQ802_LOCUS20990</name>
    <name evidence="1" type="ORF">PYM288_LOCUS14977</name>
</gene>
<dbReference type="InterPro" id="IPR050871">
    <property type="entry name" value="26S_Proteasome/COP9_Components"/>
</dbReference>
<dbReference type="Proteomes" id="UP000663870">
    <property type="component" value="Unassembled WGS sequence"/>
</dbReference>
<organism evidence="1 4">
    <name type="scientific">Rotaria sordida</name>
    <dbReference type="NCBI Taxonomy" id="392033"/>
    <lineage>
        <taxon>Eukaryota</taxon>
        <taxon>Metazoa</taxon>
        <taxon>Spiralia</taxon>
        <taxon>Gnathifera</taxon>
        <taxon>Rotifera</taxon>
        <taxon>Eurotatoria</taxon>
        <taxon>Bdelloidea</taxon>
        <taxon>Philodinida</taxon>
        <taxon>Philodinidae</taxon>
        <taxon>Rotaria</taxon>
    </lineage>
</organism>
<sequence length="103" mass="11654">MIVHAQKYCDMLINGDPLLEGSIIDNLRNYKEHIAHLINLPQDVVEKKLSQMILDKKPIGILDQGSSNIVIFDETPSDTQYQDALVIIQNMSKVVDTLFSKTK</sequence>
<dbReference type="EMBL" id="CAJNOL010000541">
    <property type="protein sequence ID" value="CAF1109288.1"/>
    <property type="molecule type" value="Genomic_DNA"/>
</dbReference>
<protein>
    <submittedName>
        <fullName evidence="1">Uncharacterized protein</fullName>
    </submittedName>
</protein>
<evidence type="ECO:0000313" key="1">
    <source>
        <dbReference type="EMBL" id="CAF1008336.1"/>
    </source>
</evidence>
<evidence type="ECO:0000313" key="3">
    <source>
        <dbReference type="EMBL" id="CAF1136621.1"/>
    </source>
</evidence>
<dbReference type="AlphaFoldDB" id="A0A814HB01"/>
<dbReference type="PANTHER" id="PTHR10678">
    <property type="entry name" value="26S PROTEASOME NON-ATPASE REGULATORY SUBUNIT 11/COP9 SIGNALOSOME COMPLEX SUBUNIT 2"/>
    <property type="match status" value="1"/>
</dbReference>
<dbReference type="Proteomes" id="UP000663854">
    <property type="component" value="Unassembled WGS sequence"/>
</dbReference>
<evidence type="ECO:0000313" key="2">
    <source>
        <dbReference type="EMBL" id="CAF1109288.1"/>
    </source>
</evidence>
<dbReference type="EMBL" id="CAJNOL010000608">
    <property type="protein sequence ID" value="CAF1136621.1"/>
    <property type="molecule type" value="Genomic_DNA"/>
</dbReference>
<dbReference type="EMBL" id="CAJNOH010000346">
    <property type="protein sequence ID" value="CAF1008336.1"/>
    <property type="molecule type" value="Genomic_DNA"/>
</dbReference>
<reference evidence="1" key="1">
    <citation type="submission" date="2021-02" db="EMBL/GenBank/DDBJ databases">
        <authorList>
            <person name="Nowell W R."/>
        </authorList>
    </citation>
    <scope>NUCLEOTIDE SEQUENCE</scope>
</reference>
<name>A0A814HB01_9BILA</name>
<comment type="caution">
    <text evidence="1">The sequence shown here is derived from an EMBL/GenBank/DDBJ whole genome shotgun (WGS) entry which is preliminary data.</text>
</comment>
<evidence type="ECO:0000313" key="4">
    <source>
        <dbReference type="Proteomes" id="UP000663854"/>
    </source>
</evidence>
<accession>A0A814HB01</accession>
<dbReference type="Gene3D" id="1.25.40.570">
    <property type="match status" value="1"/>
</dbReference>
<proteinExistence type="predicted"/>
<keyword evidence="5" id="KW-1185">Reference proteome</keyword>
<dbReference type="InterPro" id="IPR036390">
    <property type="entry name" value="WH_DNA-bd_sf"/>
</dbReference>
<evidence type="ECO:0000313" key="5">
    <source>
        <dbReference type="Proteomes" id="UP000663870"/>
    </source>
</evidence>